<name>A0AAV4XJG7_CAEEX</name>
<evidence type="ECO:0000256" key="1">
    <source>
        <dbReference type="SAM" id="Phobius"/>
    </source>
</evidence>
<feature type="transmembrane region" description="Helical" evidence="1">
    <location>
        <begin position="143"/>
        <end position="160"/>
    </location>
</feature>
<sequence length="183" mass="20606">MGETCLPIFVEECQRTSISYCSLDSDLLKITGHPIVEAFSRLYLTITTLNQELIPDLFQQSAQICAGYEELSTDVGELPRCLADDILGTEIVEMFRFGWIGDSCVNGTVCHLGYSYPETPPLSAITLSTLALMGRTPPLEKHPLTISFIFCFVFVVALLNRNFCPIFLRNRFVVWFVLVFNFS</sequence>
<reference evidence="2 3" key="1">
    <citation type="submission" date="2021-06" db="EMBL/GenBank/DDBJ databases">
        <title>Caerostris extrusa draft genome.</title>
        <authorList>
            <person name="Kono N."/>
            <person name="Arakawa K."/>
        </authorList>
    </citation>
    <scope>NUCLEOTIDE SEQUENCE [LARGE SCALE GENOMIC DNA]</scope>
</reference>
<gene>
    <name evidence="2" type="ORF">CEXT_416351</name>
</gene>
<keyword evidence="1" id="KW-0472">Membrane</keyword>
<proteinExistence type="predicted"/>
<dbReference type="EMBL" id="BPLR01017739">
    <property type="protein sequence ID" value="GIY94065.1"/>
    <property type="molecule type" value="Genomic_DNA"/>
</dbReference>
<evidence type="ECO:0000313" key="3">
    <source>
        <dbReference type="Proteomes" id="UP001054945"/>
    </source>
</evidence>
<organism evidence="2 3">
    <name type="scientific">Caerostris extrusa</name>
    <name type="common">Bark spider</name>
    <name type="synonym">Caerostris bankana</name>
    <dbReference type="NCBI Taxonomy" id="172846"/>
    <lineage>
        <taxon>Eukaryota</taxon>
        <taxon>Metazoa</taxon>
        <taxon>Ecdysozoa</taxon>
        <taxon>Arthropoda</taxon>
        <taxon>Chelicerata</taxon>
        <taxon>Arachnida</taxon>
        <taxon>Araneae</taxon>
        <taxon>Araneomorphae</taxon>
        <taxon>Entelegynae</taxon>
        <taxon>Araneoidea</taxon>
        <taxon>Araneidae</taxon>
        <taxon>Caerostris</taxon>
    </lineage>
</organism>
<dbReference type="AlphaFoldDB" id="A0AAV4XJG7"/>
<evidence type="ECO:0000313" key="2">
    <source>
        <dbReference type="EMBL" id="GIY94065.1"/>
    </source>
</evidence>
<accession>A0AAV4XJG7</accession>
<keyword evidence="3" id="KW-1185">Reference proteome</keyword>
<keyword evidence="1" id="KW-0812">Transmembrane</keyword>
<comment type="caution">
    <text evidence="2">The sequence shown here is derived from an EMBL/GenBank/DDBJ whole genome shotgun (WGS) entry which is preliminary data.</text>
</comment>
<keyword evidence="1" id="KW-1133">Transmembrane helix</keyword>
<dbReference type="Proteomes" id="UP001054945">
    <property type="component" value="Unassembled WGS sequence"/>
</dbReference>
<protein>
    <submittedName>
        <fullName evidence="2">Uncharacterized protein</fullName>
    </submittedName>
</protein>